<dbReference type="Proteomes" id="UP000291289">
    <property type="component" value="Unassembled WGS sequence"/>
</dbReference>
<accession>A0A4R0QRH7</accession>
<gene>
    <name evidence="1" type="ORF">EJ419_06620</name>
</gene>
<evidence type="ECO:0008006" key="3">
    <source>
        <dbReference type="Google" id="ProtNLM"/>
    </source>
</evidence>
<comment type="caution">
    <text evidence="1">The sequence shown here is derived from an EMBL/GenBank/DDBJ whole genome shotgun (WGS) entry which is preliminary data.</text>
</comment>
<dbReference type="AlphaFoldDB" id="A0A4R0QRH7"/>
<sequence length="376" mass="43338">MQQNTRTLLFRPCLKSERRTAVRRCARNILTQPVKGYFADKTQWERANDKERALAQIQAIASTHRLWPVCSISAAALLGAMCSNPLLYKYTHFSVDIHTSSKRRKTLPVRFHYIKNGRTPKSLLALTKRPNPIYTPLTETLGIINGHIVTSPMQTLFDCMRMLPFEDALIICDKLAKKYSITYRMMLNFVKRNHGCWMASIACFKMQFIDEKSENGGESFCRARMIRAGFCKPILQKVIANPLLSINKGKDHTFQLSRTLRPDYLWSFRNSRSEFRHIVAELDGKSKYTDTTMLNNANAHSAQDVILKEKDRETALNLANYKIVRFRFSEASSRNGSDMIQKLMLAGVPRVSHWEQSKRQRLLACRLGDCTLHRLQ</sequence>
<evidence type="ECO:0000313" key="2">
    <source>
        <dbReference type="Proteomes" id="UP000291289"/>
    </source>
</evidence>
<dbReference type="OrthoDB" id="3172126at2"/>
<evidence type="ECO:0000313" key="1">
    <source>
        <dbReference type="EMBL" id="TCD53645.1"/>
    </source>
</evidence>
<dbReference type="EMBL" id="RXLP01000026">
    <property type="protein sequence ID" value="TCD53645.1"/>
    <property type="molecule type" value="Genomic_DNA"/>
</dbReference>
<organism evidence="1 2">
    <name type="scientific">Alloscardovia theropitheci</name>
    <dbReference type="NCBI Taxonomy" id="2496842"/>
    <lineage>
        <taxon>Bacteria</taxon>
        <taxon>Bacillati</taxon>
        <taxon>Actinomycetota</taxon>
        <taxon>Actinomycetes</taxon>
        <taxon>Bifidobacteriales</taxon>
        <taxon>Bifidobacteriaceae</taxon>
        <taxon>Alloscardovia</taxon>
    </lineage>
</organism>
<keyword evidence="2" id="KW-1185">Reference proteome</keyword>
<protein>
    <recommendedName>
        <fullName evidence="3">DUF559 domain-containing protein</fullName>
    </recommendedName>
</protein>
<dbReference type="RefSeq" id="WP_131284882.1">
    <property type="nucleotide sequence ID" value="NZ_RXLP01000026.1"/>
</dbReference>
<proteinExistence type="predicted"/>
<reference evidence="1 2" key="1">
    <citation type="submission" date="2018-12" db="EMBL/GenBank/DDBJ databases">
        <title>Alloscrdovia theropitheci sp. nov: a novel taxon from the feces of the bleeding-herat monkey (Theropithecus geleda).</title>
        <authorList>
            <person name="Modesto M."/>
        </authorList>
    </citation>
    <scope>NUCLEOTIDE SEQUENCE [LARGE SCALE GENOMIC DNA]</scope>
    <source>
        <strain evidence="1 2">GLDI4/2</strain>
    </source>
</reference>
<name>A0A4R0QRH7_9BIFI</name>